<keyword evidence="2" id="KW-0597">Phosphoprotein</keyword>
<reference evidence="7" key="3">
    <citation type="submission" date="2020-02" db="EMBL/GenBank/DDBJ databases">
        <authorList>
            <person name="Littmann E."/>
            <person name="Sorbara M."/>
        </authorList>
    </citation>
    <scope>NUCLEOTIDE SEQUENCE</scope>
    <source>
        <strain evidence="7">MSK.11.9</strain>
    </source>
</reference>
<dbReference type="EMBL" id="JAAIRY010000001">
    <property type="protein sequence ID" value="NSI63710.1"/>
    <property type="molecule type" value="Genomic_DNA"/>
</dbReference>
<dbReference type="Gene3D" id="3.40.930.10">
    <property type="entry name" value="Mannitol-specific EII, Chain A"/>
    <property type="match status" value="1"/>
</dbReference>
<dbReference type="SUPFAM" id="SSF55804">
    <property type="entry name" value="Phoshotransferase/anion transport protein"/>
    <property type="match status" value="1"/>
</dbReference>
<dbReference type="NCBIfam" id="TIGR00848">
    <property type="entry name" value="fruA"/>
    <property type="match status" value="1"/>
</dbReference>
<dbReference type="PROSITE" id="PS00372">
    <property type="entry name" value="PTS_EIIA_TYPE_2_HIS"/>
    <property type="match status" value="1"/>
</dbReference>
<evidence type="ECO:0000256" key="2">
    <source>
        <dbReference type="ARBA" id="ARBA00022553"/>
    </source>
</evidence>
<dbReference type="AlphaFoldDB" id="A0A2N5NNX4"/>
<evidence type="ECO:0000313" key="7">
    <source>
        <dbReference type="EMBL" id="NSI63710.1"/>
    </source>
</evidence>
<keyword evidence="1" id="KW-0813">Transport</keyword>
<dbReference type="Proteomes" id="UP000283981">
    <property type="component" value="Unassembled WGS sequence"/>
</dbReference>
<evidence type="ECO:0000256" key="3">
    <source>
        <dbReference type="ARBA" id="ARBA00022597"/>
    </source>
</evidence>
<keyword evidence="3 8" id="KW-0762">Sugar transport</keyword>
<reference evidence="7" key="2">
    <citation type="journal article" date="2020" name="Cell Host Microbe">
        <title>Functional and Genomic Variation between Human-Derived Isolates of Lachnospiraceae Reveals Inter- and Intra-Species Diversity.</title>
        <authorList>
            <person name="Sorbara M.T."/>
            <person name="Littmann E.R."/>
            <person name="Fontana E."/>
            <person name="Moody T.U."/>
            <person name="Kohout C.E."/>
            <person name="Gjonbalaj M."/>
            <person name="Eaton V."/>
            <person name="Seok R."/>
            <person name="Leiner I.M."/>
            <person name="Pamer E.G."/>
        </authorList>
    </citation>
    <scope>NUCLEOTIDE SEQUENCE</scope>
    <source>
        <strain evidence="7">MSK.11.9</strain>
    </source>
</reference>
<feature type="domain" description="PTS EIIA type-2" evidence="6">
    <location>
        <begin position="1"/>
        <end position="143"/>
    </location>
</feature>
<dbReference type="InterPro" id="IPR016152">
    <property type="entry name" value="PTrfase/Anion_transptr"/>
</dbReference>
<evidence type="ECO:0000313" key="9">
    <source>
        <dbReference type="Proteomes" id="UP000283981"/>
    </source>
</evidence>
<name>A0A2N5NNX4_MEDGN</name>
<dbReference type="InterPro" id="IPR002178">
    <property type="entry name" value="PTS_EIIA_type-2_dom"/>
</dbReference>
<dbReference type="GO" id="GO:0008982">
    <property type="term" value="F:protein-N(PI)-phosphohistidine-sugar phosphotransferase activity"/>
    <property type="evidence" value="ECO:0007669"/>
    <property type="project" value="InterPro"/>
</dbReference>
<dbReference type="PANTHER" id="PTHR47738:SF2">
    <property type="entry name" value="PTS SYSTEM FRUCTOSE-LIKE EIIA COMPONENT"/>
    <property type="match status" value="1"/>
</dbReference>
<evidence type="ECO:0000259" key="6">
    <source>
        <dbReference type="PROSITE" id="PS51094"/>
    </source>
</evidence>
<protein>
    <submittedName>
        <fullName evidence="8">PTS sugar transporter subunit IIA</fullName>
    </submittedName>
</protein>
<keyword evidence="5" id="KW-0598">Phosphotransferase system</keyword>
<dbReference type="GO" id="GO:0016020">
    <property type="term" value="C:membrane"/>
    <property type="evidence" value="ECO:0007669"/>
    <property type="project" value="InterPro"/>
</dbReference>
<dbReference type="PROSITE" id="PS51094">
    <property type="entry name" value="PTS_EIIA_TYPE_2"/>
    <property type="match status" value="1"/>
</dbReference>
<dbReference type="RefSeq" id="WP_055168292.1">
    <property type="nucleotide sequence ID" value="NZ_CYZG01000001.1"/>
</dbReference>
<evidence type="ECO:0000256" key="4">
    <source>
        <dbReference type="ARBA" id="ARBA00022679"/>
    </source>
</evidence>
<dbReference type="Proteomes" id="UP001296581">
    <property type="component" value="Unassembled WGS sequence"/>
</dbReference>
<proteinExistence type="predicted"/>
<accession>A0A2N5NNX4</accession>
<dbReference type="Pfam" id="PF00359">
    <property type="entry name" value="PTS_EIIA_2"/>
    <property type="match status" value="1"/>
</dbReference>
<reference evidence="8 9" key="1">
    <citation type="submission" date="2018-08" db="EMBL/GenBank/DDBJ databases">
        <title>A genome reference for cultivated species of the human gut microbiota.</title>
        <authorList>
            <person name="Zou Y."/>
            <person name="Xue W."/>
            <person name="Luo G."/>
        </authorList>
    </citation>
    <scope>NUCLEOTIDE SEQUENCE [LARGE SCALE GENOMIC DNA]</scope>
    <source>
        <strain evidence="8 9">AM21-18</strain>
    </source>
</reference>
<evidence type="ECO:0000313" key="8">
    <source>
        <dbReference type="EMBL" id="RHG86562.1"/>
    </source>
</evidence>
<keyword evidence="4" id="KW-0808">Transferase</keyword>
<gene>
    <name evidence="8" type="ORF">DW243_04795</name>
    <name evidence="7" type="ORF">G4981_00090</name>
</gene>
<evidence type="ECO:0000256" key="1">
    <source>
        <dbReference type="ARBA" id="ARBA00022448"/>
    </source>
</evidence>
<dbReference type="GO" id="GO:0009401">
    <property type="term" value="P:phosphoenolpyruvate-dependent sugar phosphotransferase system"/>
    <property type="evidence" value="ECO:0007669"/>
    <property type="project" value="UniProtKB-KW"/>
</dbReference>
<dbReference type="PANTHER" id="PTHR47738">
    <property type="entry name" value="PTS SYSTEM FRUCTOSE-LIKE EIIA COMPONENT-RELATED"/>
    <property type="match status" value="1"/>
</dbReference>
<organism evidence="8 9">
    <name type="scientific">Mediterraneibacter gnavus</name>
    <name type="common">Ruminococcus gnavus</name>
    <dbReference type="NCBI Taxonomy" id="33038"/>
    <lineage>
        <taxon>Bacteria</taxon>
        <taxon>Bacillati</taxon>
        <taxon>Bacillota</taxon>
        <taxon>Clostridia</taxon>
        <taxon>Lachnospirales</taxon>
        <taxon>Lachnospiraceae</taxon>
        <taxon>Mediterraneibacter</taxon>
    </lineage>
</organism>
<sequence>MFEPALVDFTNQTFQDKEEVIRYIAEMVWENKKIEDKQAYINAVLKREQTASTEMGDQIAIPHGESDTVRECFVAVLKLAKPVVWDQNEVALVFNIGISKGKKSKEHIEILARLCTNLMVEEDREKLYDAKNREELCDVLKSMGGV</sequence>
<comment type="caution">
    <text evidence="8">The sequence shown here is derived from an EMBL/GenBank/DDBJ whole genome shotgun (WGS) entry which is preliminary data.</text>
</comment>
<evidence type="ECO:0000256" key="5">
    <source>
        <dbReference type="ARBA" id="ARBA00022683"/>
    </source>
</evidence>
<dbReference type="EMBL" id="QRIS01000006">
    <property type="protein sequence ID" value="RHG86562.1"/>
    <property type="molecule type" value="Genomic_DNA"/>
</dbReference>
<dbReference type="CDD" id="cd00211">
    <property type="entry name" value="PTS_IIA_fru"/>
    <property type="match status" value="1"/>
</dbReference>
<dbReference type="InterPro" id="IPR051541">
    <property type="entry name" value="PTS_SugarTrans_NitroReg"/>
</dbReference>
<dbReference type="InterPro" id="IPR004715">
    <property type="entry name" value="PTS_IIA_fruc"/>
</dbReference>